<accession>A0A4R2EQJ8</accession>
<feature type="transmembrane region" description="Helical" evidence="7">
    <location>
        <begin position="140"/>
        <end position="160"/>
    </location>
</feature>
<keyword evidence="10" id="KW-1185">Reference proteome</keyword>
<feature type="transmembrane region" description="Helical" evidence="7">
    <location>
        <begin position="180"/>
        <end position="200"/>
    </location>
</feature>
<dbReference type="Gene3D" id="1.20.1540.10">
    <property type="entry name" value="Rhomboid-like"/>
    <property type="match status" value="1"/>
</dbReference>
<evidence type="ECO:0000256" key="1">
    <source>
        <dbReference type="ARBA" id="ARBA00004141"/>
    </source>
</evidence>
<comment type="subcellular location">
    <subcellularLocation>
        <location evidence="1">Membrane</location>
        <topology evidence="1">Multi-pass membrane protein</topology>
    </subcellularLocation>
</comment>
<dbReference type="Pfam" id="PF01694">
    <property type="entry name" value="Rhomboid"/>
    <property type="match status" value="1"/>
</dbReference>
<dbReference type="GO" id="GO:0006508">
    <property type="term" value="P:proteolysis"/>
    <property type="evidence" value="ECO:0007669"/>
    <property type="project" value="UniProtKB-KW"/>
</dbReference>
<feature type="transmembrane region" description="Helical" evidence="7">
    <location>
        <begin position="113"/>
        <end position="133"/>
    </location>
</feature>
<keyword evidence="6 7" id="KW-0472">Membrane</keyword>
<dbReference type="OrthoDB" id="9807874at2"/>
<reference evidence="9 10" key="1">
    <citation type="submission" date="2019-03" db="EMBL/GenBank/DDBJ databases">
        <title>Genomic Encyclopedia of Archaeal and Bacterial Type Strains, Phase II (KMG-II): from individual species to whole genera.</title>
        <authorList>
            <person name="Goeker M."/>
        </authorList>
    </citation>
    <scope>NUCLEOTIDE SEQUENCE [LARGE SCALE GENOMIC DNA]</scope>
    <source>
        <strain evidence="9 10">RL-C</strain>
    </source>
</reference>
<dbReference type="RefSeq" id="WP_131838515.1">
    <property type="nucleotide sequence ID" value="NZ_SLWB01000003.1"/>
</dbReference>
<keyword evidence="9" id="KW-0645">Protease</keyword>
<dbReference type="Proteomes" id="UP000294830">
    <property type="component" value="Unassembled WGS sequence"/>
</dbReference>
<dbReference type="PANTHER" id="PTHR43731">
    <property type="entry name" value="RHOMBOID PROTEASE"/>
    <property type="match status" value="1"/>
</dbReference>
<proteinExistence type="inferred from homology"/>
<keyword evidence="4" id="KW-0378">Hydrolase</keyword>
<gene>
    <name evidence="9" type="ORF">CLV25_103178</name>
</gene>
<feature type="transmembrane region" description="Helical" evidence="7">
    <location>
        <begin position="90"/>
        <end position="107"/>
    </location>
</feature>
<dbReference type="InterPro" id="IPR022764">
    <property type="entry name" value="Peptidase_S54_rhomboid_dom"/>
</dbReference>
<organism evidence="9 10">
    <name type="scientific">Acetobacteroides hydrogenigenes</name>
    <dbReference type="NCBI Taxonomy" id="979970"/>
    <lineage>
        <taxon>Bacteria</taxon>
        <taxon>Pseudomonadati</taxon>
        <taxon>Bacteroidota</taxon>
        <taxon>Bacteroidia</taxon>
        <taxon>Bacteroidales</taxon>
        <taxon>Rikenellaceae</taxon>
        <taxon>Acetobacteroides</taxon>
    </lineage>
</organism>
<dbReference type="InterPro" id="IPR035952">
    <property type="entry name" value="Rhomboid-like_sf"/>
</dbReference>
<comment type="caution">
    <text evidence="9">The sequence shown here is derived from an EMBL/GenBank/DDBJ whole genome shotgun (WGS) entry which is preliminary data.</text>
</comment>
<comment type="similarity">
    <text evidence="2">Belongs to the peptidase S54 family.</text>
</comment>
<feature type="domain" description="Peptidase S54 rhomboid" evidence="8">
    <location>
        <begin position="38"/>
        <end position="190"/>
    </location>
</feature>
<evidence type="ECO:0000256" key="3">
    <source>
        <dbReference type="ARBA" id="ARBA00022692"/>
    </source>
</evidence>
<dbReference type="GO" id="GO:0004252">
    <property type="term" value="F:serine-type endopeptidase activity"/>
    <property type="evidence" value="ECO:0007669"/>
    <property type="project" value="InterPro"/>
</dbReference>
<keyword evidence="3 7" id="KW-0812">Transmembrane</keyword>
<dbReference type="AlphaFoldDB" id="A0A4R2EQJ8"/>
<evidence type="ECO:0000256" key="4">
    <source>
        <dbReference type="ARBA" id="ARBA00022801"/>
    </source>
</evidence>
<evidence type="ECO:0000259" key="8">
    <source>
        <dbReference type="Pfam" id="PF01694"/>
    </source>
</evidence>
<keyword evidence="5 7" id="KW-1133">Transmembrane helix</keyword>
<dbReference type="InterPro" id="IPR050925">
    <property type="entry name" value="Rhomboid_protease_S54"/>
</dbReference>
<feature type="transmembrane region" description="Helical" evidence="7">
    <location>
        <begin position="53"/>
        <end position="78"/>
    </location>
</feature>
<dbReference type="SUPFAM" id="SSF144091">
    <property type="entry name" value="Rhomboid-like"/>
    <property type="match status" value="1"/>
</dbReference>
<protein>
    <submittedName>
        <fullName evidence="9">Membrane associated rhomboid family serine protease</fullName>
    </submittedName>
</protein>
<name>A0A4R2EQJ8_9BACT</name>
<sequence length="208" mass="23529">MITLIVIAITCAISIIAFNNGQLFEKLLLSPYKVMHKKEYYRILSHGFLHADWVHLLVNMFVLWSFGMGLQGWFNQLLYNGYIASPTQHFLTIYIGGIIISSLSSIVKNRNNYYYSSVGASGAVSAIVFATIFFEPWQSLYLFAIIPIPGIIFGAAYLLYSNYMSKKGGDNINHDAHFYGAVFGFIYPILIDPSLVLHFINQLISFNK</sequence>
<evidence type="ECO:0000313" key="10">
    <source>
        <dbReference type="Proteomes" id="UP000294830"/>
    </source>
</evidence>
<dbReference type="PANTHER" id="PTHR43731:SF14">
    <property type="entry name" value="PRESENILIN-ASSOCIATED RHOMBOID-LIKE PROTEIN, MITOCHONDRIAL"/>
    <property type="match status" value="1"/>
</dbReference>
<dbReference type="GO" id="GO:0016020">
    <property type="term" value="C:membrane"/>
    <property type="evidence" value="ECO:0007669"/>
    <property type="project" value="UniProtKB-SubCell"/>
</dbReference>
<evidence type="ECO:0000256" key="7">
    <source>
        <dbReference type="SAM" id="Phobius"/>
    </source>
</evidence>
<evidence type="ECO:0000256" key="6">
    <source>
        <dbReference type="ARBA" id="ARBA00023136"/>
    </source>
</evidence>
<evidence type="ECO:0000313" key="9">
    <source>
        <dbReference type="EMBL" id="TCN70657.1"/>
    </source>
</evidence>
<evidence type="ECO:0000256" key="5">
    <source>
        <dbReference type="ARBA" id="ARBA00022989"/>
    </source>
</evidence>
<evidence type="ECO:0000256" key="2">
    <source>
        <dbReference type="ARBA" id="ARBA00009045"/>
    </source>
</evidence>
<dbReference type="EMBL" id="SLWB01000003">
    <property type="protein sequence ID" value="TCN70657.1"/>
    <property type="molecule type" value="Genomic_DNA"/>
</dbReference>